<gene>
    <name evidence="1" type="ORF">RJN63_18030</name>
</gene>
<dbReference type="EMBL" id="JAVRAA010000009">
    <property type="protein sequence ID" value="MDT0338743.1"/>
    <property type="molecule type" value="Genomic_DNA"/>
</dbReference>
<reference evidence="1" key="1">
    <citation type="submission" date="2023-02" db="EMBL/GenBank/DDBJ databases">
        <title>Description of Herbaspirillum huttiense subsp. nephrolepsisexaltata and Herbaspirillum huttiense subsp. lycopersicon.</title>
        <authorList>
            <person name="Poudel M."/>
            <person name="Sharma A."/>
            <person name="Goss E."/>
            <person name="Tapia J.H."/>
            <person name="Harmon C.M."/>
            <person name="Jones J.B."/>
        </authorList>
    </citation>
    <scope>NUCLEOTIDE SEQUENCE</scope>
    <source>
        <strain evidence="1">NC40101</strain>
    </source>
</reference>
<protein>
    <submittedName>
        <fullName evidence="1">Uncharacterized protein</fullName>
    </submittedName>
</protein>
<dbReference type="AlphaFoldDB" id="A0AAE4GA94"/>
<sequence>MRTKDGVFPPESFIDRNGRRVLTTSGQPGMDGREGVGSTTELILARFASFLAEASTGALNGQQFDDLSRWIFLASEAAQSYDQTKQVSPSSFIDSSGQPVLIDSGEPSMNGIDGMDSSNEMTLARFASMLAHNSAWMMNAAQYDDLLRWVSMCRPV</sequence>
<accession>A0AAE4GA94</accession>
<proteinExistence type="predicted"/>
<dbReference type="RefSeq" id="WP_310837955.1">
    <property type="nucleotide sequence ID" value="NZ_JAVLSM010000010.1"/>
</dbReference>
<name>A0AAE4GA94_9BURK</name>
<comment type="caution">
    <text evidence="1">The sequence shown here is derived from an EMBL/GenBank/DDBJ whole genome shotgun (WGS) entry which is preliminary data.</text>
</comment>
<organism evidence="1">
    <name type="scientific">Herbaspirillum huttiense subsp. nephrolepidis</name>
    <dbReference type="NCBI Taxonomy" id="3075126"/>
    <lineage>
        <taxon>Bacteria</taxon>
        <taxon>Pseudomonadati</taxon>
        <taxon>Pseudomonadota</taxon>
        <taxon>Betaproteobacteria</taxon>
        <taxon>Burkholderiales</taxon>
        <taxon>Oxalobacteraceae</taxon>
        <taxon>Herbaspirillum</taxon>
    </lineage>
</organism>
<evidence type="ECO:0000313" key="1">
    <source>
        <dbReference type="EMBL" id="MDT0338743.1"/>
    </source>
</evidence>